<reference evidence="7 8" key="1">
    <citation type="submission" date="2014-02" db="EMBL/GenBank/DDBJ databases">
        <authorList>
            <person name="Sears C."/>
            <person name="Carroll K."/>
            <person name="Sack B.R."/>
            <person name="Qadri F."/>
            <person name="Myers L.L."/>
            <person name="Chung G.-T."/>
            <person name="Escheverria P."/>
            <person name="Fraser C.M."/>
            <person name="Sadzewicz L."/>
            <person name="Shefchek K.A."/>
            <person name="Tallon L."/>
            <person name="Das S.P."/>
            <person name="Daugherty S."/>
            <person name="Mongodin E.F."/>
        </authorList>
    </citation>
    <scope>NUCLEOTIDE SEQUENCE [LARGE SCALE GENOMIC DNA]</scope>
    <source>
        <strain evidence="7 8">3976T8</strain>
    </source>
</reference>
<evidence type="ECO:0000256" key="5">
    <source>
        <dbReference type="ARBA" id="ARBA00023136"/>
    </source>
</evidence>
<evidence type="ECO:0000256" key="1">
    <source>
        <dbReference type="ARBA" id="ARBA00004651"/>
    </source>
</evidence>
<evidence type="ECO:0000313" key="7">
    <source>
        <dbReference type="EMBL" id="EXZ74981.1"/>
    </source>
</evidence>
<dbReference type="RefSeq" id="WP_050443646.1">
    <property type="nucleotide sequence ID" value="NZ_JGDS01000034.1"/>
</dbReference>
<dbReference type="InterPro" id="IPR043428">
    <property type="entry name" value="LivM-like"/>
</dbReference>
<dbReference type="Proteomes" id="UP000020938">
    <property type="component" value="Unassembled WGS sequence"/>
</dbReference>
<feature type="transmembrane region" description="Helical" evidence="6">
    <location>
        <begin position="6"/>
        <end position="23"/>
    </location>
</feature>
<dbReference type="CDD" id="cd06581">
    <property type="entry name" value="TM_PBP1_LivM_like"/>
    <property type="match status" value="1"/>
</dbReference>
<dbReference type="PANTHER" id="PTHR30482">
    <property type="entry name" value="HIGH-AFFINITY BRANCHED-CHAIN AMINO ACID TRANSPORT SYSTEM PERMEASE"/>
    <property type="match status" value="1"/>
</dbReference>
<keyword evidence="2" id="KW-1003">Cell membrane</keyword>
<keyword evidence="5 6" id="KW-0472">Membrane</keyword>
<accession>A0A016ECZ5</accession>
<organism evidence="7 8">
    <name type="scientific">Bacteroides fragilis str. 3976T8</name>
    <dbReference type="NCBI Taxonomy" id="1339314"/>
    <lineage>
        <taxon>Bacteria</taxon>
        <taxon>Pseudomonadati</taxon>
        <taxon>Bacteroidota</taxon>
        <taxon>Bacteroidia</taxon>
        <taxon>Bacteroidales</taxon>
        <taxon>Bacteroidaceae</taxon>
        <taxon>Bacteroides</taxon>
    </lineage>
</organism>
<feature type="transmembrane region" description="Helical" evidence="6">
    <location>
        <begin position="133"/>
        <end position="151"/>
    </location>
</feature>
<dbReference type="EMBL" id="JGDS01000034">
    <property type="protein sequence ID" value="EXZ74981.1"/>
    <property type="molecule type" value="Genomic_DNA"/>
</dbReference>
<dbReference type="AlphaFoldDB" id="A0A016ECZ5"/>
<feature type="transmembrane region" description="Helical" evidence="6">
    <location>
        <begin position="86"/>
        <end position="105"/>
    </location>
</feature>
<evidence type="ECO:0000313" key="8">
    <source>
        <dbReference type="Proteomes" id="UP000020938"/>
    </source>
</evidence>
<feature type="transmembrane region" description="Helical" evidence="6">
    <location>
        <begin position="186"/>
        <end position="208"/>
    </location>
</feature>
<dbReference type="InterPro" id="IPR001851">
    <property type="entry name" value="ABC_transp_permease"/>
</dbReference>
<gene>
    <name evidence="7" type="ORF">M123_0675</name>
</gene>
<feature type="transmembrane region" description="Helical" evidence="6">
    <location>
        <begin position="220"/>
        <end position="247"/>
    </location>
</feature>
<dbReference type="GO" id="GO:0005886">
    <property type="term" value="C:plasma membrane"/>
    <property type="evidence" value="ECO:0007669"/>
    <property type="project" value="UniProtKB-SubCell"/>
</dbReference>
<dbReference type="GO" id="GO:0015658">
    <property type="term" value="F:branched-chain amino acid transmembrane transporter activity"/>
    <property type="evidence" value="ECO:0007669"/>
    <property type="project" value="InterPro"/>
</dbReference>
<keyword evidence="4 6" id="KW-1133">Transmembrane helix</keyword>
<comment type="subcellular location">
    <subcellularLocation>
        <location evidence="1">Cell membrane</location>
        <topology evidence="1">Multi-pass membrane protein</topology>
    </subcellularLocation>
</comment>
<feature type="transmembrane region" description="Helical" evidence="6">
    <location>
        <begin position="259"/>
        <end position="279"/>
    </location>
</feature>
<comment type="caution">
    <text evidence="7">The sequence shown here is derived from an EMBL/GenBank/DDBJ whole genome shotgun (WGS) entry which is preliminary data.</text>
</comment>
<evidence type="ECO:0000256" key="6">
    <source>
        <dbReference type="SAM" id="Phobius"/>
    </source>
</evidence>
<dbReference type="PATRIC" id="fig|1339314.3.peg.921"/>
<feature type="transmembrane region" description="Helical" evidence="6">
    <location>
        <begin position="30"/>
        <end position="51"/>
    </location>
</feature>
<evidence type="ECO:0000256" key="4">
    <source>
        <dbReference type="ARBA" id="ARBA00022989"/>
    </source>
</evidence>
<sequence length="291" mass="32249">MEYILHVIIMLNIYILLVLSATLPIGMANLLTMCQAAFYGIGAYISAFFLMQFDLPFIGVILIVMILTGLFSYTVSFASVRLKGDYFILATLGFQMIVYTVLYNWTDITRGPYGIPGIPGIKLLGFWDISGNIWAYFTVTTIISFVVICLFRKLKYSPYGRILKAIRDDELSVKALGRDTARIKSWAFFLSASLTGLAGLIYASYVSYIDPTSFTLDESIFIVSALFIGGTGNVKGPVTGALFVILLPEILRFVGMPDTVAANMRQIIYGLALVLVMYFRPQGISGENIVR</sequence>
<keyword evidence="3 6" id="KW-0812">Transmembrane</keyword>
<evidence type="ECO:0000256" key="2">
    <source>
        <dbReference type="ARBA" id="ARBA00022475"/>
    </source>
</evidence>
<protein>
    <submittedName>
        <fullName evidence="7">Branched-chain amino acid transport system / permease component family protein</fullName>
    </submittedName>
</protein>
<dbReference type="PANTHER" id="PTHR30482:SF10">
    <property type="entry name" value="HIGH-AFFINITY BRANCHED-CHAIN AMINO ACID TRANSPORT PROTEIN BRAE"/>
    <property type="match status" value="1"/>
</dbReference>
<evidence type="ECO:0000256" key="3">
    <source>
        <dbReference type="ARBA" id="ARBA00022692"/>
    </source>
</evidence>
<proteinExistence type="predicted"/>
<dbReference type="Pfam" id="PF02653">
    <property type="entry name" value="BPD_transp_2"/>
    <property type="match status" value="1"/>
</dbReference>
<feature type="transmembrane region" description="Helical" evidence="6">
    <location>
        <begin position="57"/>
        <end position="79"/>
    </location>
</feature>
<name>A0A016ECZ5_BACFG</name>